<evidence type="ECO:0000313" key="2">
    <source>
        <dbReference type="Proteomes" id="UP000193335"/>
    </source>
</evidence>
<dbReference type="AlphaFoldDB" id="A0A1Y2JY35"/>
<gene>
    <name evidence="1" type="ORF">BSZ19_00920</name>
</gene>
<sequence length="65" mass="7284">MLMSFANGEHVIAIDEYRGRLCHVSTNIYDHTGASGGSLTLSSSHFEPERTFAFHRSFARIAIRN</sequence>
<dbReference type="EMBL" id="NAFL01000135">
    <property type="protein sequence ID" value="OSJ37099.1"/>
    <property type="molecule type" value="Genomic_DNA"/>
</dbReference>
<dbReference type="Proteomes" id="UP000193335">
    <property type="component" value="Unassembled WGS sequence"/>
</dbReference>
<accession>A0A1Y2JY35</accession>
<reference evidence="1 2" key="1">
    <citation type="submission" date="2017-03" db="EMBL/GenBank/DDBJ databases">
        <title>Whole genome sequences of fourteen strains of Bradyrhizobium canariense and one strain of Bradyrhizobium japonicum isolated from Lupinus (Papilionoideae: Genisteae) species in Algeria.</title>
        <authorList>
            <person name="Crovadore J."/>
            <person name="Chekireb D."/>
            <person name="Brachmann A."/>
            <person name="Chablais R."/>
            <person name="Cochard B."/>
            <person name="Lefort F."/>
        </authorList>
    </citation>
    <scope>NUCLEOTIDE SEQUENCE [LARGE SCALE GENOMIC DNA]</scope>
    <source>
        <strain evidence="1 2">UBMA197</strain>
    </source>
</reference>
<organism evidence="1 2">
    <name type="scientific">Bradyrhizobium japonicum</name>
    <dbReference type="NCBI Taxonomy" id="375"/>
    <lineage>
        <taxon>Bacteria</taxon>
        <taxon>Pseudomonadati</taxon>
        <taxon>Pseudomonadota</taxon>
        <taxon>Alphaproteobacteria</taxon>
        <taxon>Hyphomicrobiales</taxon>
        <taxon>Nitrobacteraceae</taxon>
        <taxon>Bradyrhizobium</taxon>
    </lineage>
</organism>
<evidence type="ECO:0000313" key="1">
    <source>
        <dbReference type="EMBL" id="OSJ37099.1"/>
    </source>
</evidence>
<comment type="caution">
    <text evidence="1">The sequence shown here is derived from an EMBL/GenBank/DDBJ whole genome shotgun (WGS) entry which is preliminary data.</text>
</comment>
<name>A0A1Y2JY35_BRAJP</name>
<proteinExistence type="predicted"/>
<protein>
    <submittedName>
        <fullName evidence="1">Uncharacterized protein</fullName>
    </submittedName>
</protein>